<dbReference type="Pfam" id="PF13927">
    <property type="entry name" value="Ig_3"/>
    <property type="match status" value="1"/>
</dbReference>
<dbReference type="OrthoDB" id="10012075at2759"/>
<proteinExistence type="predicted"/>
<keyword evidence="3" id="KW-1185">Reference proteome</keyword>
<dbReference type="Gene3D" id="2.60.40.10">
    <property type="entry name" value="Immunoglobulins"/>
    <property type="match status" value="2"/>
</dbReference>
<dbReference type="InterPro" id="IPR013783">
    <property type="entry name" value="Ig-like_fold"/>
</dbReference>
<dbReference type="InterPro" id="IPR007110">
    <property type="entry name" value="Ig-like_dom"/>
</dbReference>
<dbReference type="Proteomes" id="UP000507470">
    <property type="component" value="Unassembled WGS sequence"/>
</dbReference>
<dbReference type="SMART" id="SM00409">
    <property type="entry name" value="IG"/>
    <property type="match status" value="1"/>
</dbReference>
<evidence type="ECO:0000313" key="2">
    <source>
        <dbReference type="EMBL" id="CAC5385033.1"/>
    </source>
</evidence>
<evidence type="ECO:0000259" key="1">
    <source>
        <dbReference type="PROSITE" id="PS50835"/>
    </source>
</evidence>
<dbReference type="PROSITE" id="PS50835">
    <property type="entry name" value="IG_LIKE"/>
    <property type="match status" value="1"/>
</dbReference>
<dbReference type="InterPro" id="IPR003598">
    <property type="entry name" value="Ig_sub2"/>
</dbReference>
<dbReference type="PANTHER" id="PTHR45889:SF8">
    <property type="entry name" value="IG-LIKE DOMAIN-CONTAINING PROTEIN"/>
    <property type="match status" value="1"/>
</dbReference>
<organism evidence="2 3">
    <name type="scientific">Mytilus coruscus</name>
    <name type="common">Sea mussel</name>
    <dbReference type="NCBI Taxonomy" id="42192"/>
    <lineage>
        <taxon>Eukaryota</taxon>
        <taxon>Metazoa</taxon>
        <taxon>Spiralia</taxon>
        <taxon>Lophotrochozoa</taxon>
        <taxon>Mollusca</taxon>
        <taxon>Bivalvia</taxon>
        <taxon>Autobranchia</taxon>
        <taxon>Pteriomorphia</taxon>
        <taxon>Mytilida</taxon>
        <taxon>Mytiloidea</taxon>
        <taxon>Mytilidae</taxon>
        <taxon>Mytilinae</taxon>
        <taxon>Mytilus</taxon>
    </lineage>
</organism>
<dbReference type="AlphaFoldDB" id="A0A6J8BMK4"/>
<dbReference type="SUPFAM" id="SSF48726">
    <property type="entry name" value="Immunoglobulin"/>
    <property type="match status" value="1"/>
</dbReference>
<name>A0A6J8BMK4_MYTCO</name>
<evidence type="ECO:0000313" key="3">
    <source>
        <dbReference type="Proteomes" id="UP000507470"/>
    </source>
</evidence>
<reference evidence="2 3" key="1">
    <citation type="submission" date="2020-06" db="EMBL/GenBank/DDBJ databases">
        <authorList>
            <person name="Li R."/>
            <person name="Bekaert M."/>
        </authorList>
    </citation>
    <scope>NUCLEOTIDE SEQUENCE [LARGE SCALE GENOMIC DNA]</scope>
    <source>
        <strain evidence="3">wild</strain>
    </source>
</reference>
<gene>
    <name evidence="2" type="ORF">MCOR_20615</name>
</gene>
<dbReference type="InterPro" id="IPR036179">
    <property type="entry name" value="Ig-like_dom_sf"/>
</dbReference>
<feature type="domain" description="Ig-like" evidence="1">
    <location>
        <begin position="156"/>
        <end position="243"/>
    </location>
</feature>
<dbReference type="PANTHER" id="PTHR45889">
    <property type="entry name" value="IG-LIKE DOMAIN-CONTAINING PROTEIN"/>
    <property type="match status" value="1"/>
</dbReference>
<protein>
    <recommendedName>
        <fullName evidence="1">Ig-like domain-containing protein</fullName>
    </recommendedName>
</protein>
<sequence>MGMARIGAYICMLQAIYIYKQFGTLAAKVSINQNITGLLGNKDTHLTCSFSLEKGEQIISVQIIAKNITEDFDEKKNIIAIFKPKRAAELKTSGEYLAGRVTLKNITNTSIDATLKFHILKWTDNRDYKCKLNYNDKEDALQNVKSDATRILVKVPARDVHIKNQPNHKQYDRKTDNITLTCKASGNPEPQYTWFKDDNNKTIISRTNFYVIEDVIRNNSGVYTCEAYNNINSIYYTHSNSVEINIVDELLPSPQAASSKISAGIVVKCIEVSFLALILCTPFLTVI</sequence>
<dbReference type="EMBL" id="CACVKT020003683">
    <property type="protein sequence ID" value="CAC5385033.1"/>
    <property type="molecule type" value="Genomic_DNA"/>
</dbReference>
<dbReference type="InterPro" id="IPR003599">
    <property type="entry name" value="Ig_sub"/>
</dbReference>
<dbReference type="CDD" id="cd00096">
    <property type="entry name" value="Ig"/>
    <property type="match status" value="1"/>
</dbReference>
<dbReference type="SMART" id="SM00408">
    <property type="entry name" value="IGc2"/>
    <property type="match status" value="1"/>
</dbReference>
<accession>A0A6J8BMK4</accession>